<accession>A0A1H5XZR3</accession>
<dbReference type="PANTHER" id="PTHR20857:SF15">
    <property type="entry name" value="THIAMINE-PHOSPHATE SYNTHASE"/>
    <property type="match status" value="1"/>
</dbReference>
<dbReference type="GO" id="GO:0005737">
    <property type="term" value="C:cytoplasm"/>
    <property type="evidence" value="ECO:0007669"/>
    <property type="project" value="TreeGrafter"/>
</dbReference>
<dbReference type="SUPFAM" id="SSF51391">
    <property type="entry name" value="Thiamin phosphate synthase"/>
    <property type="match status" value="1"/>
</dbReference>
<sequence>MIVSITLPHQQFNETRWVNLLFEEGLQKLHIRKHGQTARYLETYIQEIDSNFHSRLVLQSHQEYAQEFGLQHIHLNEQDRKANRHVEFDSYALSTSTHSFQDFNDLTPIWSYAFLSPFYASISKPGYGIDSTLLQEFQLRTNNAVQLIALGGMHKDNMEEVVKNGVNGVALLGSLWNETDPVGYYRECAKKLKELRNENNQ</sequence>
<feature type="domain" description="Thiamine phosphate synthase/TenI" evidence="3">
    <location>
        <begin position="11"/>
        <end position="172"/>
    </location>
</feature>
<evidence type="ECO:0000256" key="1">
    <source>
        <dbReference type="ARBA" id="ARBA00004948"/>
    </source>
</evidence>
<evidence type="ECO:0000256" key="2">
    <source>
        <dbReference type="ARBA" id="ARBA00022977"/>
    </source>
</evidence>
<proteinExistence type="predicted"/>
<dbReference type="Proteomes" id="UP000236731">
    <property type="component" value="Unassembled WGS sequence"/>
</dbReference>
<dbReference type="AlphaFoldDB" id="A0A1H5XZR3"/>
<name>A0A1H5XZR3_9SPHI</name>
<evidence type="ECO:0000259" key="3">
    <source>
        <dbReference type="Pfam" id="PF02581"/>
    </source>
</evidence>
<reference evidence="5" key="1">
    <citation type="submission" date="2016-10" db="EMBL/GenBank/DDBJ databases">
        <authorList>
            <person name="Varghese N."/>
            <person name="Submissions S."/>
        </authorList>
    </citation>
    <scope>NUCLEOTIDE SEQUENCE [LARGE SCALE GENOMIC DNA]</scope>
    <source>
        <strain evidence="5">DSM 22361</strain>
    </source>
</reference>
<dbReference type="GO" id="GO:0004789">
    <property type="term" value="F:thiamine-phosphate diphosphorylase activity"/>
    <property type="evidence" value="ECO:0007669"/>
    <property type="project" value="TreeGrafter"/>
</dbReference>
<dbReference type="Gene3D" id="3.20.20.70">
    <property type="entry name" value="Aldolase class I"/>
    <property type="match status" value="1"/>
</dbReference>
<comment type="pathway">
    <text evidence="1">Cofactor biosynthesis; thiamine diphosphate biosynthesis.</text>
</comment>
<dbReference type="OrthoDB" id="194683at2"/>
<organism evidence="4 5">
    <name type="scientific">Sphingobacterium lactis</name>
    <dbReference type="NCBI Taxonomy" id="797291"/>
    <lineage>
        <taxon>Bacteria</taxon>
        <taxon>Pseudomonadati</taxon>
        <taxon>Bacteroidota</taxon>
        <taxon>Sphingobacteriia</taxon>
        <taxon>Sphingobacteriales</taxon>
        <taxon>Sphingobacteriaceae</taxon>
        <taxon>Sphingobacterium</taxon>
    </lineage>
</organism>
<dbReference type="CDD" id="cd00564">
    <property type="entry name" value="TMP_TenI"/>
    <property type="match status" value="1"/>
</dbReference>
<dbReference type="GO" id="GO:0009228">
    <property type="term" value="P:thiamine biosynthetic process"/>
    <property type="evidence" value="ECO:0007669"/>
    <property type="project" value="UniProtKB-KW"/>
</dbReference>
<dbReference type="RefSeq" id="WP_103906078.1">
    <property type="nucleotide sequence ID" value="NZ_CP049246.1"/>
</dbReference>
<dbReference type="PANTHER" id="PTHR20857">
    <property type="entry name" value="THIAMINE-PHOSPHATE PYROPHOSPHORYLASE"/>
    <property type="match status" value="1"/>
</dbReference>
<dbReference type="InterPro" id="IPR036206">
    <property type="entry name" value="ThiamineP_synth_sf"/>
</dbReference>
<evidence type="ECO:0000313" key="5">
    <source>
        <dbReference type="Proteomes" id="UP000236731"/>
    </source>
</evidence>
<dbReference type="InterPro" id="IPR013785">
    <property type="entry name" value="Aldolase_TIM"/>
</dbReference>
<dbReference type="EMBL" id="FNUT01000005">
    <property type="protein sequence ID" value="SEG16776.1"/>
    <property type="molecule type" value="Genomic_DNA"/>
</dbReference>
<keyword evidence="5" id="KW-1185">Reference proteome</keyword>
<evidence type="ECO:0000313" key="4">
    <source>
        <dbReference type="EMBL" id="SEG16776.1"/>
    </source>
</evidence>
<gene>
    <name evidence="4" type="ORF">SAMN05421877_105169</name>
</gene>
<keyword evidence="2" id="KW-0784">Thiamine biosynthesis</keyword>
<dbReference type="InterPro" id="IPR022998">
    <property type="entry name" value="ThiamineP_synth_TenI"/>
</dbReference>
<dbReference type="Pfam" id="PF02581">
    <property type="entry name" value="TMP-TENI"/>
    <property type="match status" value="1"/>
</dbReference>
<protein>
    <submittedName>
        <fullName evidence="4">Thiamine-phosphate pyrophosphorylase</fullName>
    </submittedName>
</protein>